<reference evidence="1" key="1">
    <citation type="journal article" date="2014" name="Front. Microbiol.">
        <title>High frequency of phylogenetically diverse reductive dehalogenase-homologous genes in deep subseafloor sedimentary metagenomes.</title>
        <authorList>
            <person name="Kawai M."/>
            <person name="Futagami T."/>
            <person name="Toyoda A."/>
            <person name="Takaki Y."/>
            <person name="Nishi S."/>
            <person name="Hori S."/>
            <person name="Arai W."/>
            <person name="Tsubouchi T."/>
            <person name="Morono Y."/>
            <person name="Uchiyama I."/>
            <person name="Ito T."/>
            <person name="Fujiyama A."/>
            <person name="Inagaki F."/>
            <person name="Takami H."/>
        </authorList>
    </citation>
    <scope>NUCLEOTIDE SEQUENCE</scope>
    <source>
        <strain evidence="1">Expedition CK06-06</strain>
    </source>
</reference>
<feature type="non-terminal residue" evidence="1">
    <location>
        <position position="235"/>
    </location>
</feature>
<proteinExistence type="predicted"/>
<dbReference type="PANTHER" id="PTHR42754:SF1">
    <property type="entry name" value="LIPOPROTEIN"/>
    <property type="match status" value="1"/>
</dbReference>
<dbReference type="PANTHER" id="PTHR42754">
    <property type="entry name" value="ENDOGLUCANASE"/>
    <property type="match status" value="1"/>
</dbReference>
<sequence>SWDKTFGGSRDDEGYSVQQTTDGGYILLGYTWSYGAGKYDFWLIKIDASGNKQWDKTFGGTESDAGHSVRQTSDGGYILLGGTRSYGAGESDIWLIKTDAQGNKQWDRTFGGTENDSGISVQQTTDGGYILLGVTESYGAGKRDIWLVKTDAQGNKQWDKTFGGTKNDWGASVQQGSDGGYILLGETSYPHVWLIKTDAQGNKQWDKTFGGTKMDWGRSVQQTPDGGYILLGTTQ</sequence>
<dbReference type="SUPFAM" id="SSF69304">
    <property type="entry name" value="Tricorn protease N-terminal domain"/>
    <property type="match status" value="1"/>
</dbReference>
<accession>X1PPL8</accession>
<feature type="non-terminal residue" evidence="1">
    <location>
        <position position="1"/>
    </location>
</feature>
<protein>
    <recommendedName>
        <fullName evidence="2">Bulb-type lectin domain-containing protein</fullName>
    </recommendedName>
</protein>
<comment type="caution">
    <text evidence="1">The sequence shown here is derived from an EMBL/GenBank/DDBJ whole genome shotgun (WGS) entry which is preliminary data.</text>
</comment>
<dbReference type="AlphaFoldDB" id="X1PPL8"/>
<organism evidence="1">
    <name type="scientific">marine sediment metagenome</name>
    <dbReference type="NCBI Taxonomy" id="412755"/>
    <lineage>
        <taxon>unclassified sequences</taxon>
        <taxon>metagenomes</taxon>
        <taxon>ecological metagenomes</taxon>
    </lineage>
</organism>
<evidence type="ECO:0008006" key="2">
    <source>
        <dbReference type="Google" id="ProtNLM"/>
    </source>
</evidence>
<name>X1PPL8_9ZZZZ</name>
<evidence type="ECO:0000313" key="1">
    <source>
        <dbReference type="EMBL" id="GAI57793.1"/>
    </source>
</evidence>
<dbReference type="EMBL" id="BARV01035545">
    <property type="protein sequence ID" value="GAI57793.1"/>
    <property type="molecule type" value="Genomic_DNA"/>
</dbReference>
<gene>
    <name evidence="1" type="ORF">S06H3_55443</name>
</gene>